<protein>
    <submittedName>
        <fullName evidence="1">Uncharacterized protein</fullName>
    </submittedName>
</protein>
<dbReference type="Proteomes" id="UP000054563">
    <property type="component" value="Unassembled WGS sequence"/>
</dbReference>
<dbReference type="Gene3D" id="3.40.50.720">
    <property type="entry name" value="NAD(P)-binding Rossmann-like Domain"/>
    <property type="match status" value="1"/>
</dbReference>
<dbReference type="EMBL" id="DS016981">
    <property type="protein sequence ID" value="KMU82265.1"/>
    <property type="molecule type" value="Genomic_DNA"/>
</dbReference>
<dbReference type="AlphaFoldDB" id="A0A0J8RAR3"/>
<sequence>MNTAPQKFAHQLESSSSLSLSKYFIEELMAAAQPSAPPKIVVMTRSTSSRPWFTSNPHISIRVSDYTASSIQAILDGTNATALFSFLHSNDPRSYNTAQEAMLAASRASKSCRRFVPSDYGGDIDRFPGLPRFYEPTHRAFRENIPASRDRDRVDGRQPWVVHGLLRTGK</sequence>
<name>A0A0J8RAR3_COCIT</name>
<evidence type="ECO:0000313" key="2">
    <source>
        <dbReference type="Proteomes" id="UP000054563"/>
    </source>
</evidence>
<proteinExistence type="predicted"/>
<dbReference type="VEuPathDB" id="FungiDB:CIHG_00051"/>
<organism evidence="1 2">
    <name type="scientific">Coccidioides immitis H538.4</name>
    <dbReference type="NCBI Taxonomy" id="396776"/>
    <lineage>
        <taxon>Eukaryota</taxon>
        <taxon>Fungi</taxon>
        <taxon>Dikarya</taxon>
        <taxon>Ascomycota</taxon>
        <taxon>Pezizomycotina</taxon>
        <taxon>Eurotiomycetes</taxon>
        <taxon>Eurotiomycetidae</taxon>
        <taxon>Onygenales</taxon>
        <taxon>Onygenaceae</taxon>
        <taxon>Coccidioides</taxon>
    </lineage>
</organism>
<reference evidence="2" key="1">
    <citation type="journal article" date="2010" name="Genome Res.">
        <title>Population genomic sequencing of Coccidioides fungi reveals recent hybridization and transposon control.</title>
        <authorList>
            <person name="Neafsey D.E."/>
            <person name="Barker B.M."/>
            <person name="Sharpton T.J."/>
            <person name="Stajich J.E."/>
            <person name="Park D.J."/>
            <person name="Whiston E."/>
            <person name="Hung C.-Y."/>
            <person name="McMahan C."/>
            <person name="White J."/>
            <person name="Sykes S."/>
            <person name="Heiman D."/>
            <person name="Young S."/>
            <person name="Zeng Q."/>
            <person name="Abouelleil A."/>
            <person name="Aftuck L."/>
            <person name="Bessette D."/>
            <person name="Brown A."/>
            <person name="FitzGerald M."/>
            <person name="Lui A."/>
            <person name="Macdonald J.P."/>
            <person name="Priest M."/>
            <person name="Orbach M.J."/>
            <person name="Galgiani J.N."/>
            <person name="Kirkland T.N."/>
            <person name="Cole G.T."/>
            <person name="Birren B.W."/>
            <person name="Henn M.R."/>
            <person name="Taylor J.W."/>
            <person name="Rounsley S.D."/>
        </authorList>
    </citation>
    <scope>NUCLEOTIDE SEQUENCE [LARGE SCALE GENOMIC DNA]</scope>
    <source>
        <strain evidence="2">H538.4</strain>
    </source>
</reference>
<gene>
    <name evidence="1" type="ORF">CIHG_00051</name>
</gene>
<evidence type="ECO:0000313" key="1">
    <source>
        <dbReference type="EMBL" id="KMU82265.1"/>
    </source>
</evidence>
<accession>A0A0J8RAR3</accession>